<dbReference type="Pfam" id="PF24883">
    <property type="entry name" value="NPHP3_N"/>
    <property type="match status" value="1"/>
</dbReference>
<dbReference type="EMBL" id="CM032190">
    <property type="protein sequence ID" value="KAG7086890.1"/>
    <property type="molecule type" value="Genomic_DNA"/>
</dbReference>
<comment type="caution">
    <text evidence="3">The sequence shown here is derived from an EMBL/GenBank/DDBJ whole genome shotgun (WGS) entry which is preliminary data.</text>
</comment>
<dbReference type="GeneID" id="66071886"/>
<dbReference type="InterPro" id="IPR027417">
    <property type="entry name" value="P-loop_NTPase"/>
</dbReference>
<dbReference type="PANTHER" id="PTHR10039">
    <property type="entry name" value="AMELOGENIN"/>
    <property type="match status" value="1"/>
</dbReference>
<proteinExistence type="predicted"/>
<name>A0A9P7RPF0_9AGAR</name>
<evidence type="ECO:0000313" key="4">
    <source>
        <dbReference type="Proteomes" id="UP001049176"/>
    </source>
</evidence>
<evidence type="ECO:0000313" key="3">
    <source>
        <dbReference type="EMBL" id="KAG7086890.1"/>
    </source>
</evidence>
<reference evidence="3" key="1">
    <citation type="journal article" date="2021" name="Genome Biol. Evol.">
        <title>The assembled and annotated genome of the fairy-ring fungus Marasmius oreades.</title>
        <authorList>
            <person name="Hiltunen M."/>
            <person name="Ament-Velasquez S.L."/>
            <person name="Johannesson H."/>
        </authorList>
    </citation>
    <scope>NUCLEOTIDE SEQUENCE</scope>
    <source>
        <strain evidence="3">03SP1</strain>
    </source>
</reference>
<dbReference type="InterPro" id="IPR056884">
    <property type="entry name" value="NPHP3-like_N"/>
</dbReference>
<evidence type="ECO:0000256" key="1">
    <source>
        <dbReference type="ARBA" id="ARBA00022737"/>
    </source>
</evidence>
<dbReference type="Proteomes" id="UP001049176">
    <property type="component" value="Chromosome 10"/>
</dbReference>
<keyword evidence="4" id="KW-1185">Reference proteome</keyword>
<dbReference type="PANTHER" id="PTHR10039:SF14">
    <property type="entry name" value="NACHT DOMAIN-CONTAINING PROTEIN"/>
    <property type="match status" value="1"/>
</dbReference>
<sequence length="923" mass="105468">MPGSSQIYSFQAGNQHILNNARDTRIGNAVFNNVGRDLFNQNLYTGNPLWEAIADVGASHNSEQQVDRGRCLPGTRKAVLKLIRQWGVSNCESMPICWLSGAAGVGKSAIALTVAEECEKDGLVASFFFFRSDPKRNNPSSLILSITHGLVVTRPHLKPFVDQRIAADPRILKARLEDQYKELILENLNHPPPSSAHRVPNLVIIDGLDECGDAAMQRRVLSIIFATYQQPYHYPIRFLICSRPESWIRQEFSCFSDLTKHIELDDSFCPHYDIELYLNQQFQEIQEDPSYSQVVFPNPWPSPHHVRFLVRKADGQFIFVITAMKFVKMEYTLPTDQLCIILNTISNPSSVSLIHSPFNDLDQLYLVVLRANPDCDKRLLPVLAVITITPKSSPAFIELLLGLSSGTVAQTLRAMHSVLNVRGWEDDIGIYHQSFTDFLFSQARSREFYIDQSMWKDSLACRWTRLLTKRCRDDPGLLGTARSAYSSSLRKLVQRWSGRLYQVGRISSVLMSEVDAFYHVALSISAELVGHDMLLRTLAAILLPSRGSNSPAFIRFLVGLRREDLNQTLQAMDTIIHVDQQFGFQSISLVVSTHYTFRDFVFSRSRSKEFFIEKRYHSNLLALKCLRFLRRDVVPWSEDRVLVMENWARICTDVDNPTSEELLFELYHMDLGGAFAKSPNCLHRLLCDFKMISTWLESKTNTADLLDQFKSIQRGFHIRSTTFPNDVIAPIILSIVDWWQSSNPEGETIHVERMMDSGMNYAQYQELRRLATIRLRSAEFCRCESSSAFDSNCVSTLIPGITDMYHVNIPAGCAQVFKRLVASLDTHKTQDLTILRRDLTCHLLVKCPRLIAKCLPLPELLPHFRMLLDFAKTLGLGNHDPRKFEMPRKKLLSWLEKFPPDCAYEVETLRKDLLSLMPMQLDE</sequence>
<dbReference type="SUPFAM" id="SSF52540">
    <property type="entry name" value="P-loop containing nucleoside triphosphate hydrolases"/>
    <property type="match status" value="1"/>
</dbReference>
<organism evidence="3 4">
    <name type="scientific">Marasmius oreades</name>
    <name type="common">fairy-ring Marasmius</name>
    <dbReference type="NCBI Taxonomy" id="181124"/>
    <lineage>
        <taxon>Eukaryota</taxon>
        <taxon>Fungi</taxon>
        <taxon>Dikarya</taxon>
        <taxon>Basidiomycota</taxon>
        <taxon>Agaricomycotina</taxon>
        <taxon>Agaricomycetes</taxon>
        <taxon>Agaricomycetidae</taxon>
        <taxon>Agaricales</taxon>
        <taxon>Marasmiineae</taxon>
        <taxon>Marasmiaceae</taxon>
        <taxon>Marasmius</taxon>
    </lineage>
</organism>
<dbReference type="OrthoDB" id="538223at2759"/>
<gene>
    <name evidence="3" type="ORF">E1B28_002810</name>
</gene>
<dbReference type="RefSeq" id="XP_043003361.1">
    <property type="nucleotide sequence ID" value="XM_043159755.1"/>
</dbReference>
<dbReference type="AlphaFoldDB" id="A0A9P7RPF0"/>
<evidence type="ECO:0000259" key="2">
    <source>
        <dbReference type="Pfam" id="PF24883"/>
    </source>
</evidence>
<accession>A0A9P7RPF0</accession>
<feature type="domain" description="Nephrocystin 3-like N-terminal" evidence="2">
    <location>
        <begin position="83"/>
        <end position="243"/>
    </location>
</feature>
<protein>
    <recommendedName>
        <fullName evidence="2">Nephrocystin 3-like N-terminal domain-containing protein</fullName>
    </recommendedName>
</protein>
<dbReference type="KEGG" id="more:E1B28_002810"/>
<dbReference type="Gene3D" id="3.40.50.300">
    <property type="entry name" value="P-loop containing nucleotide triphosphate hydrolases"/>
    <property type="match status" value="1"/>
</dbReference>
<keyword evidence="1" id="KW-0677">Repeat</keyword>